<keyword evidence="2" id="KW-0614">Plasmid</keyword>
<evidence type="ECO:0000313" key="2">
    <source>
        <dbReference type="EMBL" id="ANS32307.1"/>
    </source>
</evidence>
<sequence length="64" mass="7035">MTIVQVPHDCVTDVDGDREKLVAVAFSSDRDFTTPPVDVIDPQPGHFSTAQSQPPENRQDRTVA</sequence>
<feature type="compositionally biased region" description="Polar residues" evidence="1">
    <location>
        <begin position="46"/>
        <end position="56"/>
    </location>
</feature>
<name>A0A1B1KI77_RHOOP</name>
<reference evidence="2 4" key="1">
    <citation type="submission" date="2014-07" db="EMBL/GenBank/DDBJ databases">
        <authorList>
            <person name="Zhang J.E."/>
            <person name="Yang H."/>
            <person name="Guo J."/>
            <person name="Deng Z."/>
            <person name="Luo H."/>
            <person name="Luo M."/>
            <person name="Zhao B."/>
        </authorList>
    </citation>
    <scope>NUCLEOTIDE SEQUENCE [LARGE SCALE GENOMIC DNA]</scope>
    <source>
        <strain evidence="2 4">1CP</strain>
        <plasmid evidence="4">Plasmid pr1cp1</plasmid>
        <plasmid evidence="2">pR1CP1</plasmid>
    </source>
</reference>
<evidence type="ECO:0000313" key="3">
    <source>
        <dbReference type="EMBL" id="ANS32399.1"/>
    </source>
</evidence>
<proteinExistence type="predicted"/>
<protein>
    <submittedName>
        <fullName evidence="2">Uncharacterized protein</fullName>
    </submittedName>
</protein>
<evidence type="ECO:0000313" key="4">
    <source>
        <dbReference type="Proteomes" id="UP000186108"/>
    </source>
</evidence>
<dbReference type="EMBL" id="CP009112">
    <property type="protein sequence ID" value="ANS32399.1"/>
    <property type="molecule type" value="Genomic_DNA"/>
</dbReference>
<feature type="region of interest" description="Disordered" evidence="1">
    <location>
        <begin position="31"/>
        <end position="64"/>
    </location>
</feature>
<gene>
    <name evidence="2" type="ORF">R1CP_38555</name>
    <name evidence="3" type="ORF">R1CP_39060</name>
</gene>
<geneLocation type="plasmid" evidence="2">
    <name>pR1CP1</name>
</geneLocation>
<dbReference type="EMBL" id="CP009112">
    <property type="protein sequence ID" value="ANS32307.1"/>
    <property type="molecule type" value="Genomic_DNA"/>
</dbReference>
<geneLocation type="plasmid" evidence="4">
    <name>pr1cp1</name>
</geneLocation>
<dbReference type="AlphaFoldDB" id="A0A1B1KI77"/>
<organism evidence="2 4">
    <name type="scientific">Rhodococcus opacus</name>
    <name type="common">Nocardia opaca</name>
    <dbReference type="NCBI Taxonomy" id="37919"/>
    <lineage>
        <taxon>Bacteria</taxon>
        <taxon>Bacillati</taxon>
        <taxon>Actinomycetota</taxon>
        <taxon>Actinomycetes</taxon>
        <taxon>Mycobacteriales</taxon>
        <taxon>Nocardiaceae</taxon>
        <taxon>Rhodococcus</taxon>
    </lineage>
</organism>
<dbReference type="Proteomes" id="UP000186108">
    <property type="component" value="Plasmid pR1CP1"/>
</dbReference>
<evidence type="ECO:0000256" key="1">
    <source>
        <dbReference type="SAM" id="MobiDB-lite"/>
    </source>
</evidence>
<accession>A0A1B1KI77</accession>